<feature type="domain" description="PKD" evidence="2">
    <location>
        <begin position="824"/>
        <end position="877"/>
    </location>
</feature>
<dbReference type="NCBIfam" id="TIGR04131">
    <property type="entry name" value="Bac_Flav_CTERM"/>
    <property type="match status" value="1"/>
</dbReference>
<dbReference type="PANTHER" id="PTHR35580">
    <property type="entry name" value="CELL SURFACE GLYCOPROTEIN (S-LAYER PROTEIN)-LIKE PROTEIN"/>
    <property type="match status" value="1"/>
</dbReference>
<evidence type="ECO:0000259" key="2">
    <source>
        <dbReference type="PROSITE" id="PS50093"/>
    </source>
</evidence>
<evidence type="ECO:0000313" key="4">
    <source>
        <dbReference type="Proteomes" id="UP000677244"/>
    </source>
</evidence>
<comment type="caution">
    <text evidence="3">The sequence shown here is derived from an EMBL/GenBank/DDBJ whole genome shotgun (WGS) entry which is preliminary data.</text>
</comment>
<dbReference type="Proteomes" id="UP000677244">
    <property type="component" value="Unassembled WGS sequence"/>
</dbReference>
<dbReference type="PROSITE" id="PS50093">
    <property type="entry name" value="PKD"/>
    <property type="match status" value="4"/>
</dbReference>
<dbReference type="CDD" id="cd00146">
    <property type="entry name" value="PKD"/>
    <property type="match status" value="4"/>
</dbReference>
<dbReference type="RefSeq" id="WP_209138760.1">
    <property type="nucleotide sequence ID" value="NZ_JAGHKO010000001.1"/>
</dbReference>
<dbReference type="Pfam" id="PF13585">
    <property type="entry name" value="CHU_C"/>
    <property type="match status" value="1"/>
</dbReference>
<organism evidence="3 4">
    <name type="scientific">Niastella soli</name>
    <dbReference type="NCBI Taxonomy" id="2821487"/>
    <lineage>
        <taxon>Bacteria</taxon>
        <taxon>Pseudomonadati</taxon>
        <taxon>Bacteroidota</taxon>
        <taxon>Chitinophagia</taxon>
        <taxon>Chitinophagales</taxon>
        <taxon>Chitinophagaceae</taxon>
        <taxon>Niastella</taxon>
    </lineage>
</organism>
<dbReference type="PANTHER" id="PTHR35580:SF1">
    <property type="entry name" value="PHYTASE-LIKE DOMAIN-CONTAINING PROTEIN"/>
    <property type="match status" value="1"/>
</dbReference>
<dbReference type="SMART" id="SM00089">
    <property type="entry name" value="PKD"/>
    <property type="match status" value="4"/>
</dbReference>
<evidence type="ECO:0000313" key="3">
    <source>
        <dbReference type="EMBL" id="MBO9200721.1"/>
    </source>
</evidence>
<dbReference type="Pfam" id="PF18911">
    <property type="entry name" value="PKD_4"/>
    <property type="match status" value="3"/>
</dbReference>
<dbReference type="InterPro" id="IPR057708">
    <property type="entry name" value="DUF7948"/>
</dbReference>
<dbReference type="Pfam" id="PF25778">
    <property type="entry name" value="DUF7948"/>
    <property type="match status" value="1"/>
</dbReference>
<dbReference type="InterPro" id="IPR026341">
    <property type="entry name" value="T9SS_type_B"/>
</dbReference>
<feature type="domain" description="PKD" evidence="2">
    <location>
        <begin position="1001"/>
        <end position="1036"/>
    </location>
</feature>
<accession>A0ABS3YS33</accession>
<evidence type="ECO:0000256" key="1">
    <source>
        <dbReference type="SAM" id="SignalP"/>
    </source>
</evidence>
<dbReference type="InterPro" id="IPR013783">
    <property type="entry name" value="Ig-like_fold"/>
</dbReference>
<proteinExistence type="predicted"/>
<feature type="chain" id="PRO_5046858055" evidence="1">
    <location>
        <begin position="21"/>
        <end position="1227"/>
    </location>
</feature>
<dbReference type="InterPro" id="IPR000601">
    <property type="entry name" value="PKD_dom"/>
</dbReference>
<name>A0ABS3YS33_9BACT</name>
<dbReference type="SUPFAM" id="SSF49299">
    <property type="entry name" value="PKD domain"/>
    <property type="match status" value="4"/>
</dbReference>
<feature type="domain" description="PKD" evidence="2">
    <location>
        <begin position="914"/>
        <end position="954"/>
    </location>
</feature>
<feature type="domain" description="PKD" evidence="2">
    <location>
        <begin position="1084"/>
        <end position="1120"/>
    </location>
</feature>
<dbReference type="Gene3D" id="2.60.40.10">
    <property type="entry name" value="Immunoglobulins"/>
    <property type="match status" value="4"/>
</dbReference>
<dbReference type="EMBL" id="JAGHKO010000001">
    <property type="protein sequence ID" value="MBO9200721.1"/>
    <property type="molecule type" value="Genomic_DNA"/>
</dbReference>
<feature type="signal peptide" evidence="1">
    <location>
        <begin position="1"/>
        <end position="20"/>
    </location>
</feature>
<dbReference type="InterPro" id="IPR035986">
    <property type="entry name" value="PKD_dom_sf"/>
</dbReference>
<keyword evidence="1" id="KW-0732">Signal</keyword>
<reference evidence="3 4" key="1">
    <citation type="submission" date="2021-03" db="EMBL/GenBank/DDBJ databases">
        <title>Assistant Professor.</title>
        <authorList>
            <person name="Huq M.A."/>
        </authorList>
    </citation>
    <scope>NUCLEOTIDE SEQUENCE [LARGE SCALE GENOMIC DNA]</scope>
    <source>
        <strain evidence="3 4">MAH-29</strain>
    </source>
</reference>
<dbReference type="InterPro" id="IPR022409">
    <property type="entry name" value="PKD/Chitinase_dom"/>
</dbReference>
<sequence>MGRISLLILFLTIKALEMFAQGGPSTFEFTENKGQWESKIKFKGELPAGDFYLHPNGFTVVQHNTSDLLRYFQRQHGAVDGNPENSQASARIAHYDPHKPDNDGGASNPNYPTFVIHSHAYQVQFVGASANAEIVPDKPVSTYSNYFIGNDPSKWASHVKIYQAVLYKNIYPNIDVRYYSENGQLKYDLIINPGGDVGNIQMRYDGADKLLIKNKELIIKTSVGDVKELYPYSYQFDPVKGRQETTCSYVLDKNIVRFSVGNYSKTSTLIIDPTLIFSSFTGSKAGQYGFTATPGPDGSLYSGGIVFGNGFPVSPGAYQTTFQGGSANGGVDMGIFKFSPDGTQRSYATYLGGEGNDYPHSLICDQQGNLVVMGRTYSSKYPGTLVGPGGGADICVTKFNAAGTALIGSLRIGGTGPDGVNISDMQEGGSINLSSTLRFYGDDSRSEVTLDGGNNIYVAAQSRSDNFKIIGSVFGPTPGGKQDGVVMKIDPTCNNVIWSSYLGGEGDDGAFVISVSPATNNIYVGGATNSSNLPGNKSGVYQASNQQNANGNSVDGFVAEITNNGSSIIRSSYMGTSGFDAVYGIKFDRFSIPYIMGTSEGNWPRVNAAYGSDNTKQFVAKLQTDLSGFIYSTTFGAGTSRPNISPVAFLVDRCENVYISGWGGWISSSGRDPFNMAGVAGMPTTPDALKSVTDNHDFYFIVIKKDAASLLYGTFFGQSGGEGEHVDGGTSRYDAQGVIYQAICANCFGSSVGSISVPYPITPGVWGPTNGTGTSNCNLAAAKIAFNFAGVAAGPRSYFNGVIDTLGCVPFTVTLKDTVLNAKSYEWSFADGSPDETTTDPSVSHTFGAVGDYRVRLVGVDSTTCNIRDTAYVTIHVRSDKANLDFISTKLSPCQSLNYRFENKTGFPPNKPFNPNSFTWDFGDGTRVTPAAAIIEHSYGSAGTYQTKLILEDTSYCNSPDSVVKELRVSPLVDARFETPSSGCAPYTAIFNNTSLAGQQFSWNFGDGSPISNEINPVHVYNNVGTYRVTLVAVDSSTCNIVDSTYMDISVNPLPTADFSVAPIPPVTNKPTIFTNLSVGGARYVWLFGDGDSTIKATMDTVSHQYNETGTFNACLITFNQFECSDTICKQVEAIIDPLLDVPNAFTPGRFGRNAYIAVAGFGISKMTWRIYNRWGQLVFETDNRKAGWDGTFKGSPQPMDVYAYTLDVEFSDGKKLRRTGDITLIR</sequence>
<dbReference type="InterPro" id="IPR052918">
    <property type="entry name" value="Motility_Chemotaxis_Reg"/>
</dbReference>
<keyword evidence="4" id="KW-1185">Reference proteome</keyword>
<protein>
    <submittedName>
        <fullName evidence="3">PKD domain-containing protein</fullName>
    </submittedName>
</protein>
<gene>
    <name evidence="3" type="ORF">J7I42_10635</name>
</gene>